<dbReference type="InParanoid" id="A0A2P5FP11"/>
<proteinExistence type="predicted"/>
<feature type="non-terminal residue" evidence="1">
    <location>
        <position position="1"/>
    </location>
</feature>
<evidence type="ECO:0000313" key="2">
    <source>
        <dbReference type="Proteomes" id="UP000237000"/>
    </source>
</evidence>
<dbReference type="Proteomes" id="UP000237000">
    <property type="component" value="Unassembled WGS sequence"/>
</dbReference>
<evidence type="ECO:0000313" key="1">
    <source>
        <dbReference type="EMBL" id="PON99535.1"/>
    </source>
</evidence>
<name>A0A2P5FP11_TREOI</name>
<gene>
    <name evidence="1" type="ORF">TorRG33x02_047020</name>
</gene>
<reference evidence="2" key="1">
    <citation type="submission" date="2016-06" db="EMBL/GenBank/DDBJ databases">
        <title>Parallel loss of symbiosis genes in relatives of nitrogen-fixing non-legume Parasponia.</title>
        <authorList>
            <person name="Van Velzen R."/>
            <person name="Holmer R."/>
            <person name="Bu F."/>
            <person name="Rutten L."/>
            <person name="Van Zeijl A."/>
            <person name="Liu W."/>
            <person name="Santuari L."/>
            <person name="Cao Q."/>
            <person name="Sharma T."/>
            <person name="Shen D."/>
            <person name="Roswanjaya Y."/>
            <person name="Wardhani T."/>
            <person name="Kalhor M.S."/>
            <person name="Jansen J."/>
            <person name="Van den Hoogen J."/>
            <person name="Gungor B."/>
            <person name="Hartog M."/>
            <person name="Hontelez J."/>
            <person name="Verver J."/>
            <person name="Yang W.-C."/>
            <person name="Schijlen E."/>
            <person name="Repin R."/>
            <person name="Schilthuizen M."/>
            <person name="Schranz E."/>
            <person name="Heidstra R."/>
            <person name="Miyata K."/>
            <person name="Fedorova E."/>
            <person name="Kohlen W."/>
            <person name="Bisseling T."/>
            <person name="Smit S."/>
            <person name="Geurts R."/>
        </authorList>
    </citation>
    <scope>NUCLEOTIDE SEQUENCE [LARGE SCALE GENOMIC DNA]</scope>
    <source>
        <strain evidence="2">cv. RG33-2</strain>
    </source>
</reference>
<protein>
    <submittedName>
        <fullName evidence="1">Uncharacterized protein</fullName>
    </submittedName>
</protein>
<dbReference type="AlphaFoldDB" id="A0A2P5FP11"/>
<keyword evidence="2" id="KW-1185">Reference proteome</keyword>
<accession>A0A2P5FP11</accession>
<organism evidence="1 2">
    <name type="scientific">Trema orientale</name>
    <name type="common">Charcoal tree</name>
    <name type="synonym">Celtis orientalis</name>
    <dbReference type="NCBI Taxonomy" id="63057"/>
    <lineage>
        <taxon>Eukaryota</taxon>
        <taxon>Viridiplantae</taxon>
        <taxon>Streptophyta</taxon>
        <taxon>Embryophyta</taxon>
        <taxon>Tracheophyta</taxon>
        <taxon>Spermatophyta</taxon>
        <taxon>Magnoliopsida</taxon>
        <taxon>eudicotyledons</taxon>
        <taxon>Gunneridae</taxon>
        <taxon>Pentapetalae</taxon>
        <taxon>rosids</taxon>
        <taxon>fabids</taxon>
        <taxon>Rosales</taxon>
        <taxon>Cannabaceae</taxon>
        <taxon>Trema</taxon>
    </lineage>
</organism>
<dbReference type="EMBL" id="JXTC01000018">
    <property type="protein sequence ID" value="PON99535.1"/>
    <property type="molecule type" value="Genomic_DNA"/>
</dbReference>
<sequence>YFYYFLIEREDAIDVAGAVVDDKFEEFYGFEFEGGDEAEGLDTRNEGSMAREVDWFRRDLGER</sequence>
<comment type="caution">
    <text evidence="1">The sequence shown here is derived from an EMBL/GenBank/DDBJ whole genome shotgun (WGS) entry which is preliminary data.</text>
</comment>